<dbReference type="GO" id="GO:0120159">
    <property type="term" value="F:rRNA pseudouridine synthase activity"/>
    <property type="evidence" value="ECO:0007669"/>
    <property type="project" value="UniProtKB-ARBA"/>
</dbReference>
<dbReference type="InterPro" id="IPR050343">
    <property type="entry name" value="RsuA_PseudoU_synthase"/>
</dbReference>
<dbReference type="InterPro" id="IPR042092">
    <property type="entry name" value="PsdUridine_s_RsuA/RluB/E/F_cat"/>
</dbReference>
<comment type="similarity">
    <text evidence="1 5">Belongs to the pseudouridine synthase RsuA family.</text>
</comment>
<evidence type="ECO:0000256" key="3">
    <source>
        <dbReference type="ARBA" id="ARBA00023235"/>
    </source>
</evidence>
<dbReference type="Gene3D" id="3.30.70.580">
    <property type="entry name" value="Pseudouridine synthase I, catalytic domain, N-terminal subdomain"/>
    <property type="match status" value="1"/>
</dbReference>
<dbReference type="Pfam" id="PF00849">
    <property type="entry name" value="PseudoU_synth_2"/>
    <property type="match status" value="1"/>
</dbReference>
<keyword evidence="2 4" id="KW-0694">RNA-binding</keyword>
<dbReference type="GO" id="GO:0003723">
    <property type="term" value="F:RNA binding"/>
    <property type="evidence" value="ECO:0007669"/>
    <property type="project" value="UniProtKB-KW"/>
</dbReference>
<proteinExistence type="inferred from homology"/>
<dbReference type="InterPro" id="IPR036986">
    <property type="entry name" value="S4_RNA-bd_sf"/>
</dbReference>
<dbReference type="Pfam" id="PF01479">
    <property type="entry name" value="S4"/>
    <property type="match status" value="1"/>
</dbReference>
<dbReference type="InterPro" id="IPR020094">
    <property type="entry name" value="TruA/RsuA/RluB/E/F_N"/>
</dbReference>
<organism evidence="7 8">
    <name type="scientific">Desulfuribacillus stibiiarsenatis</name>
    <dbReference type="NCBI Taxonomy" id="1390249"/>
    <lineage>
        <taxon>Bacteria</taxon>
        <taxon>Bacillati</taxon>
        <taxon>Bacillota</taxon>
        <taxon>Desulfuribacillia</taxon>
        <taxon>Desulfuribacillales</taxon>
        <taxon>Desulfuribacillaceae</taxon>
        <taxon>Desulfuribacillus</taxon>
    </lineage>
</organism>
<dbReference type="InterPro" id="IPR006145">
    <property type="entry name" value="PsdUridine_synth_RsuA/RluA"/>
</dbReference>
<comment type="caution">
    <text evidence="7">The sequence shown here is derived from an EMBL/GenBank/DDBJ whole genome shotgun (WGS) entry which is preliminary data.</text>
</comment>
<evidence type="ECO:0000313" key="7">
    <source>
        <dbReference type="EMBL" id="OEH85381.1"/>
    </source>
</evidence>
<protein>
    <recommendedName>
        <fullName evidence="5">Pseudouridine synthase</fullName>
        <ecNumber evidence="5">5.4.99.-</ecNumber>
    </recommendedName>
</protein>
<dbReference type="CDD" id="cd02553">
    <property type="entry name" value="PseudoU_synth_RsuA"/>
    <property type="match status" value="1"/>
</dbReference>
<dbReference type="InterPro" id="IPR002942">
    <property type="entry name" value="S4_RNA-bd"/>
</dbReference>
<dbReference type="Gene3D" id="3.30.70.1560">
    <property type="entry name" value="Alpha-L RNA-binding motif"/>
    <property type="match status" value="1"/>
</dbReference>
<evidence type="ECO:0000259" key="6">
    <source>
        <dbReference type="SMART" id="SM00363"/>
    </source>
</evidence>
<dbReference type="STRING" id="1390249.BHU72_04640"/>
<evidence type="ECO:0000256" key="2">
    <source>
        <dbReference type="ARBA" id="ARBA00022884"/>
    </source>
</evidence>
<dbReference type="EMBL" id="MJAT01000022">
    <property type="protein sequence ID" value="OEH85381.1"/>
    <property type="molecule type" value="Genomic_DNA"/>
</dbReference>
<name>A0A1E5L5J0_9FIRM</name>
<dbReference type="NCBIfam" id="TIGR00093">
    <property type="entry name" value="pseudouridine synthase"/>
    <property type="match status" value="1"/>
</dbReference>
<dbReference type="PANTHER" id="PTHR47683:SF4">
    <property type="entry name" value="PSEUDOURIDINE SYNTHASE"/>
    <property type="match status" value="1"/>
</dbReference>
<accession>A0A1E5L5J0</accession>
<dbReference type="EC" id="5.4.99.-" evidence="5"/>
<dbReference type="PROSITE" id="PS01149">
    <property type="entry name" value="PSI_RSU"/>
    <property type="match status" value="1"/>
</dbReference>
<evidence type="ECO:0000256" key="4">
    <source>
        <dbReference type="PROSITE-ProRule" id="PRU00182"/>
    </source>
</evidence>
<dbReference type="Gene3D" id="3.10.290.10">
    <property type="entry name" value="RNA-binding S4 domain"/>
    <property type="match status" value="1"/>
</dbReference>
<reference evidence="7 8" key="1">
    <citation type="submission" date="2016-09" db="EMBL/GenBank/DDBJ databases">
        <title>Desulfuribacillus arsenicus sp. nov., an obligately anaerobic, dissimilatory arsenic- and antimonate-reducing bacterium isolated from anoxic sediments.</title>
        <authorList>
            <person name="Abin C.A."/>
            <person name="Hollibaugh J.T."/>
        </authorList>
    </citation>
    <scope>NUCLEOTIDE SEQUENCE [LARGE SCALE GENOMIC DNA]</scope>
    <source>
        <strain evidence="7 8">MLFW-2</strain>
    </source>
</reference>
<evidence type="ECO:0000313" key="8">
    <source>
        <dbReference type="Proteomes" id="UP000095255"/>
    </source>
</evidence>
<dbReference type="SUPFAM" id="SSF55174">
    <property type="entry name" value="Alpha-L RNA-binding motif"/>
    <property type="match status" value="1"/>
</dbReference>
<dbReference type="InterPro" id="IPR020103">
    <property type="entry name" value="PsdUridine_synth_cat_dom_sf"/>
</dbReference>
<feature type="domain" description="RNA-binding S4" evidence="6">
    <location>
        <begin position="9"/>
        <end position="67"/>
    </location>
</feature>
<dbReference type="InterPro" id="IPR000748">
    <property type="entry name" value="PsdUridine_synth_RsuA/RluB/E/F"/>
</dbReference>
<keyword evidence="8" id="KW-1185">Reference proteome</keyword>
<dbReference type="InterPro" id="IPR018496">
    <property type="entry name" value="PsdUridine_synth_RsuA/RluB_CS"/>
</dbReference>
<dbReference type="SUPFAM" id="SSF55120">
    <property type="entry name" value="Pseudouridine synthase"/>
    <property type="match status" value="1"/>
</dbReference>
<dbReference type="GO" id="GO:0000455">
    <property type="term" value="P:enzyme-directed rRNA pseudouridine synthesis"/>
    <property type="evidence" value="ECO:0007669"/>
    <property type="project" value="UniProtKB-ARBA"/>
</dbReference>
<evidence type="ECO:0000256" key="1">
    <source>
        <dbReference type="ARBA" id="ARBA00008348"/>
    </source>
</evidence>
<gene>
    <name evidence="7" type="ORF">BHU72_04640</name>
</gene>
<keyword evidence="3 5" id="KW-0413">Isomerase</keyword>
<dbReference type="PROSITE" id="PS50889">
    <property type="entry name" value="S4"/>
    <property type="match status" value="1"/>
</dbReference>
<dbReference type="PANTHER" id="PTHR47683">
    <property type="entry name" value="PSEUDOURIDINE SYNTHASE FAMILY PROTEIN-RELATED"/>
    <property type="match status" value="1"/>
</dbReference>
<evidence type="ECO:0000256" key="5">
    <source>
        <dbReference type="RuleBase" id="RU003887"/>
    </source>
</evidence>
<dbReference type="Proteomes" id="UP000095255">
    <property type="component" value="Unassembled WGS sequence"/>
</dbReference>
<dbReference type="AlphaFoldDB" id="A0A1E5L5J0"/>
<dbReference type="SMART" id="SM00363">
    <property type="entry name" value="S4"/>
    <property type="match status" value="1"/>
</dbReference>
<sequence>MEDSYMGLERIDKILTHLGVGTRKEVKKLCRLGNITVDGEMVRDSSEKVDPENVEIAVDGQVLEYKKYIYVMLHKPAGVVSATEDRQHTTVIDLLPEGFQVFEPFPVGRLDKDTEGLMILTNDGQFSHRVLSPKKQINKMYYVEVNRNIKDADFKRIEEGIALEDGYVTMPAVVSTIESLAPDKKANIPETFHSAYANQRFMLTIQEGKYHQVKRMVEAAGSEVVYLKRISVGNLVLDSQLAPGDCRELTEDEMEGIL</sequence>